<dbReference type="Proteomes" id="UP000053342">
    <property type="component" value="Unassembled WGS sequence"/>
</dbReference>
<reference evidence="10 11" key="1">
    <citation type="submission" date="2015-01" db="EMBL/GenBank/DDBJ databases">
        <title>The Genome Sequence of Exophiala oligosperma CBS72588.</title>
        <authorList>
            <consortium name="The Broad Institute Genomics Platform"/>
            <person name="Cuomo C."/>
            <person name="de Hoog S."/>
            <person name="Gorbushina A."/>
            <person name="Stielow B."/>
            <person name="Teixiera M."/>
            <person name="Abouelleil A."/>
            <person name="Chapman S.B."/>
            <person name="Priest M."/>
            <person name="Young S.K."/>
            <person name="Wortman J."/>
            <person name="Nusbaum C."/>
            <person name="Birren B."/>
        </authorList>
    </citation>
    <scope>NUCLEOTIDE SEQUENCE [LARGE SCALE GENOMIC DNA]</scope>
    <source>
        <strain evidence="10 11">CBS 72588</strain>
    </source>
</reference>
<dbReference type="SUPFAM" id="SSF57701">
    <property type="entry name" value="Zn2/Cys6 DNA-binding domain"/>
    <property type="match status" value="1"/>
</dbReference>
<evidence type="ECO:0000256" key="4">
    <source>
        <dbReference type="ARBA" id="ARBA00023015"/>
    </source>
</evidence>
<keyword evidence="3" id="KW-0862">Zinc</keyword>
<dbReference type="RefSeq" id="XP_016268006.1">
    <property type="nucleotide sequence ID" value="XM_016400953.1"/>
</dbReference>
<evidence type="ECO:0000256" key="1">
    <source>
        <dbReference type="ARBA" id="ARBA00004123"/>
    </source>
</evidence>
<comment type="subcellular location">
    <subcellularLocation>
        <location evidence="1">Nucleus</location>
    </subcellularLocation>
</comment>
<keyword evidence="6" id="KW-0804">Transcription</keyword>
<sequence>MQHEMEVTDLDTLLALLPACRRCRKAKRRCDTQLPACANCSRVGADCVFLDHVSKEYLPRTYIASLVDHLKSLEARGHATGAESSTSSAEPETTASSHRPRFVLVRDAFRYLGENAPLGGSASNLLACPGQLRSNQSSSRLAIPPTWSWDAGLHQYLIDMYFATIHQVYPILDPESQLFTDPQLGRAEASPFEAFVLNGVYSIACHCLPGNNPQLVLLSDTYHREALTHADRVTAELNLEALQAVNLLAMRSLFDSQTGSLGQQVAFAHHLEMELSAREVEETSHALATLRATTYCVGNQMATALDRPSGLVEPDDAQTLALPNSLMHLCSLYKMQSRFRDGLSMEDMDVTNAYESDGAELNPLVQAAKSETAFLLRPSSETAMQLLISYHDEHMIFNIFTPHWAYKAGALLLSDPSQDASQEGYVLAVTVLDRCALKWPNSRALQDMLKASAKATVKSTSNQAR</sequence>
<dbReference type="GO" id="GO:0008270">
    <property type="term" value="F:zinc ion binding"/>
    <property type="evidence" value="ECO:0007669"/>
    <property type="project" value="InterPro"/>
</dbReference>
<dbReference type="CDD" id="cd12148">
    <property type="entry name" value="fungal_TF_MHR"/>
    <property type="match status" value="1"/>
</dbReference>
<dbReference type="InterPro" id="IPR007219">
    <property type="entry name" value="XnlR_reg_dom"/>
</dbReference>
<evidence type="ECO:0000256" key="8">
    <source>
        <dbReference type="SAM" id="MobiDB-lite"/>
    </source>
</evidence>
<dbReference type="Gene3D" id="4.10.240.10">
    <property type="entry name" value="Zn(2)-C6 fungal-type DNA-binding domain"/>
    <property type="match status" value="1"/>
</dbReference>
<feature type="compositionally biased region" description="Low complexity" evidence="8">
    <location>
        <begin position="82"/>
        <end position="97"/>
    </location>
</feature>
<dbReference type="AlphaFoldDB" id="A0A0D2DYX2"/>
<protein>
    <recommendedName>
        <fullName evidence="9">Zn(2)-C6 fungal-type domain-containing protein</fullName>
    </recommendedName>
</protein>
<dbReference type="EMBL" id="KN847332">
    <property type="protein sequence ID" value="KIW47790.1"/>
    <property type="molecule type" value="Genomic_DNA"/>
</dbReference>
<evidence type="ECO:0000256" key="3">
    <source>
        <dbReference type="ARBA" id="ARBA00022833"/>
    </source>
</evidence>
<dbReference type="GO" id="GO:0045944">
    <property type="term" value="P:positive regulation of transcription by RNA polymerase II"/>
    <property type="evidence" value="ECO:0007669"/>
    <property type="project" value="TreeGrafter"/>
</dbReference>
<name>A0A0D2DYX2_9EURO</name>
<evidence type="ECO:0000256" key="6">
    <source>
        <dbReference type="ARBA" id="ARBA00023163"/>
    </source>
</evidence>
<keyword evidence="2" id="KW-0479">Metal-binding</keyword>
<dbReference type="InterPro" id="IPR036864">
    <property type="entry name" value="Zn2-C6_fun-type_DNA-bd_sf"/>
</dbReference>
<feature type="domain" description="Zn(2)-C6 fungal-type" evidence="9">
    <location>
        <begin position="19"/>
        <end position="49"/>
    </location>
</feature>
<accession>A0A0D2DYX2</accession>
<dbReference type="GO" id="GO:0006351">
    <property type="term" value="P:DNA-templated transcription"/>
    <property type="evidence" value="ECO:0007669"/>
    <property type="project" value="InterPro"/>
</dbReference>
<dbReference type="GO" id="GO:0000981">
    <property type="term" value="F:DNA-binding transcription factor activity, RNA polymerase II-specific"/>
    <property type="evidence" value="ECO:0007669"/>
    <property type="project" value="InterPro"/>
</dbReference>
<evidence type="ECO:0000313" key="11">
    <source>
        <dbReference type="Proteomes" id="UP000053342"/>
    </source>
</evidence>
<dbReference type="PANTHER" id="PTHR47782">
    <property type="entry name" value="ZN(II)2CYS6 TRANSCRIPTION FACTOR (EUROFUNG)-RELATED"/>
    <property type="match status" value="1"/>
</dbReference>
<dbReference type="Pfam" id="PF04082">
    <property type="entry name" value="Fungal_trans"/>
    <property type="match status" value="1"/>
</dbReference>
<dbReference type="PROSITE" id="PS50048">
    <property type="entry name" value="ZN2_CY6_FUNGAL_2"/>
    <property type="match status" value="1"/>
</dbReference>
<organism evidence="10 11">
    <name type="scientific">Exophiala oligosperma</name>
    <dbReference type="NCBI Taxonomy" id="215243"/>
    <lineage>
        <taxon>Eukaryota</taxon>
        <taxon>Fungi</taxon>
        <taxon>Dikarya</taxon>
        <taxon>Ascomycota</taxon>
        <taxon>Pezizomycotina</taxon>
        <taxon>Eurotiomycetes</taxon>
        <taxon>Chaetothyriomycetidae</taxon>
        <taxon>Chaetothyriales</taxon>
        <taxon>Herpotrichiellaceae</taxon>
        <taxon>Exophiala</taxon>
    </lineage>
</organism>
<evidence type="ECO:0000259" key="9">
    <source>
        <dbReference type="PROSITE" id="PS50048"/>
    </source>
</evidence>
<keyword evidence="4" id="KW-0805">Transcription regulation</keyword>
<dbReference type="Pfam" id="PF00172">
    <property type="entry name" value="Zn_clus"/>
    <property type="match status" value="1"/>
</dbReference>
<dbReference type="InterPro" id="IPR052202">
    <property type="entry name" value="Yeast_MetPath_Reg"/>
</dbReference>
<dbReference type="HOGENOM" id="CLU_523709_0_0_1"/>
<proteinExistence type="predicted"/>
<evidence type="ECO:0000313" key="10">
    <source>
        <dbReference type="EMBL" id="KIW47790.1"/>
    </source>
</evidence>
<gene>
    <name evidence="10" type="ORF">PV06_00452</name>
</gene>
<keyword evidence="11" id="KW-1185">Reference proteome</keyword>
<evidence type="ECO:0000256" key="5">
    <source>
        <dbReference type="ARBA" id="ARBA00023125"/>
    </source>
</evidence>
<dbReference type="SMART" id="SM00066">
    <property type="entry name" value="GAL4"/>
    <property type="match status" value="1"/>
</dbReference>
<dbReference type="VEuPathDB" id="FungiDB:PV06_00452"/>
<evidence type="ECO:0000256" key="7">
    <source>
        <dbReference type="ARBA" id="ARBA00023242"/>
    </source>
</evidence>
<dbReference type="OrthoDB" id="25921at2759"/>
<dbReference type="GeneID" id="27352526"/>
<keyword evidence="5" id="KW-0238">DNA-binding</keyword>
<feature type="region of interest" description="Disordered" evidence="8">
    <location>
        <begin position="77"/>
        <end position="97"/>
    </location>
</feature>
<dbReference type="GO" id="GO:0043565">
    <property type="term" value="F:sequence-specific DNA binding"/>
    <property type="evidence" value="ECO:0007669"/>
    <property type="project" value="TreeGrafter"/>
</dbReference>
<dbReference type="InterPro" id="IPR001138">
    <property type="entry name" value="Zn2Cys6_DnaBD"/>
</dbReference>
<dbReference type="PANTHER" id="PTHR47782:SF12">
    <property type="entry name" value="ZN(II)2CYS6 TRANSCRIPTION FACTOR (EUROFUNG)"/>
    <property type="match status" value="1"/>
</dbReference>
<dbReference type="PROSITE" id="PS00463">
    <property type="entry name" value="ZN2_CY6_FUNGAL_1"/>
    <property type="match status" value="1"/>
</dbReference>
<keyword evidence="7" id="KW-0539">Nucleus</keyword>
<evidence type="ECO:0000256" key="2">
    <source>
        <dbReference type="ARBA" id="ARBA00022723"/>
    </source>
</evidence>
<dbReference type="GO" id="GO:0005634">
    <property type="term" value="C:nucleus"/>
    <property type="evidence" value="ECO:0007669"/>
    <property type="project" value="UniProtKB-SubCell"/>
</dbReference>